<feature type="region of interest" description="Disordered" evidence="1">
    <location>
        <begin position="24"/>
        <end position="44"/>
    </location>
</feature>
<dbReference type="OrthoDB" id="3709578at2759"/>
<dbReference type="EMBL" id="JYNV01000053">
    <property type="protein sequence ID" value="KZM27829.1"/>
    <property type="molecule type" value="Genomic_DNA"/>
</dbReference>
<comment type="caution">
    <text evidence="2">The sequence shown here is derived from an EMBL/GenBank/DDBJ whole genome shotgun (WGS) entry which is preliminary data.</text>
</comment>
<feature type="compositionally biased region" description="Basic and acidic residues" evidence="1">
    <location>
        <begin position="70"/>
        <end position="79"/>
    </location>
</feature>
<sequence>MPPKRALFSLNVDSEADHIYQRVNDHSKPGKEKTKVLECSGPTVGHTDLQFVTKPFEKLVNRTVEGVEEGSGKKVHSAEGELTYSSQRSSSGSGTKTVKDSTRSKRRIEQQYDTSDL</sequence>
<accession>A0A163LIM1</accession>
<keyword evidence="3" id="KW-1185">Reference proteome</keyword>
<feature type="compositionally biased region" description="Basic and acidic residues" evidence="1">
    <location>
        <begin position="97"/>
        <end position="110"/>
    </location>
</feature>
<protein>
    <submittedName>
        <fullName evidence="2">Uncharacterized protein</fullName>
    </submittedName>
</protein>
<feature type="compositionally biased region" description="Low complexity" evidence="1">
    <location>
        <begin position="85"/>
        <end position="94"/>
    </location>
</feature>
<feature type="compositionally biased region" description="Basic and acidic residues" evidence="1">
    <location>
        <begin position="24"/>
        <end position="36"/>
    </location>
</feature>
<evidence type="ECO:0000313" key="2">
    <source>
        <dbReference type="EMBL" id="KZM27829.1"/>
    </source>
</evidence>
<evidence type="ECO:0000313" key="3">
    <source>
        <dbReference type="Proteomes" id="UP000076837"/>
    </source>
</evidence>
<dbReference type="AlphaFoldDB" id="A0A163LIM1"/>
<evidence type="ECO:0000256" key="1">
    <source>
        <dbReference type="SAM" id="MobiDB-lite"/>
    </source>
</evidence>
<feature type="region of interest" description="Disordered" evidence="1">
    <location>
        <begin position="65"/>
        <end position="117"/>
    </location>
</feature>
<dbReference type="STRING" id="5454.A0A163LIM1"/>
<reference evidence="2 3" key="1">
    <citation type="journal article" date="2016" name="Sci. Rep.">
        <title>Draft genome sequencing and secretome analysis of fungal phytopathogen Ascochyta rabiei provides insight into the necrotrophic effector repertoire.</title>
        <authorList>
            <person name="Verma S."/>
            <person name="Gazara R.K."/>
            <person name="Nizam S."/>
            <person name="Parween S."/>
            <person name="Chattopadhyay D."/>
            <person name="Verma P.K."/>
        </authorList>
    </citation>
    <scope>NUCLEOTIDE SEQUENCE [LARGE SCALE GENOMIC DNA]</scope>
    <source>
        <strain evidence="2 3">ArDII</strain>
    </source>
</reference>
<organism evidence="2 3">
    <name type="scientific">Didymella rabiei</name>
    <name type="common">Chickpea ascochyta blight fungus</name>
    <name type="synonym">Mycosphaerella rabiei</name>
    <dbReference type="NCBI Taxonomy" id="5454"/>
    <lineage>
        <taxon>Eukaryota</taxon>
        <taxon>Fungi</taxon>
        <taxon>Dikarya</taxon>
        <taxon>Ascomycota</taxon>
        <taxon>Pezizomycotina</taxon>
        <taxon>Dothideomycetes</taxon>
        <taxon>Pleosporomycetidae</taxon>
        <taxon>Pleosporales</taxon>
        <taxon>Pleosporineae</taxon>
        <taxon>Didymellaceae</taxon>
        <taxon>Ascochyta</taxon>
    </lineage>
</organism>
<dbReference type="Proteomes" id="UP000076837">
    <property type="component" value="Unassembled WGS sequence"/>
</dbReference>
<gene>
    <name evidence="2" type="ORF">ST47_g1032</name>
</gene>
<proteinExistence type="predicted"/>
<name>A0A163LIM1_DIDRA</name>